<reference evidence="1" key="1">
    <citation type="submission" date="2018-02" db="EMBL/GenBank/DDBJ databases">
        <title>Rhizophora mucronata_Transcriptome.</title>
        <authorList>
            <person name="Meera S.P."/>
            <person name="Sreeshan A."/>
            <person name="Augustine A."/>
        </authorList>
    </citation>
    <scope>NUCLEOTIDE SEQUENCE</scope>
    <source>
        <tissue evidence="1">Leaf</tissue>
    </source>
</reference>
<accession>A0A2P2MXA0</accession>
<dbReference type="AlphaFoldDB" id="A0A2P2MXA0"/>
<organism evidence="1">
    <name type="scientific">Rhizophora mucronata</name>
    <name type="common">Asiatic mangrove</name>
    <dbReference type="NCBI Taxonomy" id="61149"/>
    <lineage>
        <taxon>Eukaryota</taxon>
        <taxon>Viridiplantae</taxon>
        <taxon>Streptophyta</taxon>
        <taxon>Embryophyta</taxon>
        <taxon>Tracheophyta</taxon>
        <taxon>Spermatophyta</taxon>
        <taxon>Magnoliopsida</taxon>
        <taxon>eudicotyledons</taxon>
        <taxon>Gunneridae</taxon>
        <taxon>Pentapetalae</taxon>
        <taxon>rosids</taxon>
        <taxon>fabids</taxon>
        <taxon>Malpighiales</taxon>
        <taxon>Rhizophoraceae</taxon>
        <taxon>Rhizophora</taxon>
    </lineage>
</organism>
<evidence type="ECO:0000313" key="1">
    <source>
        <dbReference type="EMBL" id="MBX34836.1"/>
    </source>
</evidence>
<dbReference type="EMBL" id="GGEC01054352">
    <property type="protein sequence ID" value="MBX34836.1"/>
    <property type="molecule type" value="Transcribed_RNA"/>
</dbReference>
<protein>
    <submittedName>
        <fullName evidence="1">Uncharacterized protein</fullName>
    </submittedName>
</protein>
<sequence>MPAVGTWQLLFHYCQKFLSSQMFLAGIY</sequence>
<proteinExistence type="predicted"/>
<name>A0A2P2MXA0_RHIMU</name>